<feature type="domain" description="SH3" evidence="3">
    <location>
        <begin position="316"/>
        <end position="359"/>
    </location>
</feature>
<dbReference type="SUPFAM" id="SSF50044">
    <property type="entry name" value="SH3-domain"/>
    <property type="match status" value="1"/>
</dbReference>
<gene>
    <name evidence="4" type="ORF">Zmor_025300</name>
</gene>
<dbReference type="EMBL" id="JALNTZ010000008">
    <property type="protein sequence ID" value="KAJ3642532.1"/>
    <property type="molecule type" value="Genomic_DNA"/>
</dbReference>
<dbReference type="AlphaFoldDB" id="A0AA38M4T7"/>
<comment type="caution">
    <text evidence="4">The sequence shown here is derived from an EMBL/GenBank/DDBJ whole genome shotgun (WGS) entry which is preliminary data.</text>
</comment>
<dbReference type="Pfam" id="PF07653">
    <property type="entry name" value="SH3_2"/>
    <property type="match status" value="1"/>
</dbReference>
<sequence length="367" mass="41882">MGQKPSSLGGRFGSKTQLPFFWLFRRQETTCHPHPEQPIKFQYKTRRKHVSKEDKNQNRSSGNRSCGDINNIRTLNNLKVHQSNKTVVKNTNVNEIKCKIIKTQNALRAKSEPNLNSERGRDRYKHRRKNCRLSEEWEEGIQQFGYEIQDVDDFLSKATIEKPANIPVVLAFPSVLYQTRIGGYQAEIALPLGMVVNAIFKNQHWLYVQTPHAEEGYVSYAACLPLGIIPPSDNDVPAPCWEKSTDVFPRPSGNMTDTEKLSSKSECSEDVRCYSRRSRNAISTCEEQSVDRLYLKALASARKTKRLRQTLLVINGDYYGKEKNSLHVNKGEVVVLLGTHVKDWFWVRNNEGQEGFIPAVIAGHGFL</sequence>
<reference evidence="4" key="1">
    <citation type="journal article" date="2023" name="G3 (Bethesda)">
        <title>Whole genome assemblies of Zophobas morio and Tenebrio molitor.</title>
        <authorList>
            <person name="Kaur S."/>
            <person name="Stinson S.A."/>
            <person name="diCenzo G.C."/>
        </authorList>
    </citation>
    <scope>NUCLEOTIDE SEQUENCE</scope>
    <source>
        <strain evidence="4">QUZm001</strain>
    </source>
</reference>
<evidence type="ECO:0000256" key="2">
    <source>
        <dbReference type="SAM" id="MobiDB-lite"/>
    </source>
</evidence>
<evidence type="ECO:0000313" key="4">
    <source>
        <dbReference type="EMBL" id="KAJ3642532.1"/>
    </source>
</evidence>
<protein>
    <recommendedName>
        <fullName evidence="3">SH3 domain-containing protein</fullName>
    </recommendedName>
</protein>
<proteinExistence type="predicted"/>
<name>A0AA38M4T7_9CUCU</name>
<accession>A0AA38M4T7</accession>
<dbReference type="InterPro" id="IPR001452">
    <property type="entry name" value="SH3_domain"/>
</dbReference>
<dbReference type="CDD" id="cd00174">
    <property type="entry name" value="SH3"/>
    <property type="match status" value="1"/>
</dbReference>
<organism evidence="4 5">
    <name type="scientific">Zophobas morio</name>
    <dbReference type="NCBI Taxonomy" id="2755281"/>
    <lineage>
        <taxon>Eukaryota</taxon>
        <taxon>Metazoa</taxon>
        <taxon>Ecdysozoa</taxon>
        <taxon>Arthropoda</taxon>
        <taxon>Hexapoda</taxon>
        <taxon>Insecta</taxon>
        <taxon>Pterygota</taxon>
        <taxon>Neoptera</taxon>
        <taxon>Endopterygota</taxon>
        <taxon>Coleoptera</taxon>
        <taxon>Polyphaga</taxon>
        <taxon>Cucujiformia</taxon>
        <taxon>Tenebrionidae</taxon>
        <taxon>Zophobas</taxon>
    </lineage>
</organism>
<keyword evidence="5" id="KW-1185">Reference proteome</keyword>
<feature type="region of interest" description="Disordered" evidence="2">
    <location>
        <begin position="41"/>
        <end position="68"/>
    </location>
</feature>
<evidence type="ECO:0000313" key="5">
    <source>
        <dbReference type="Proteomes" id="UP001168821"/>
    </source>
</evidence>
<keyword evidence="1" id="KW-0728">SH3 domain</keyword>
<evidence type="ECO:0000259" key="3">
    <source>
        <dbReference type="Pfam" id="PF07653"/>
    </source>
</evidence>
<dbReference type="Proteomes" id="UP001168821">
    <property type="component" value="Unassembled WGS sequence"/>
</dbReference>
<dbReference type="InterPro" id="IPR036028">
    <property type="entry name" value="SH3-like_dom_sf"/>
</dbReference>
<dbReference type="Gene3D" id="2.30.30.40">
    <property type="entry name" value="SH3 Domains"/>
    <property type="match status" value="1"/>
</dbReference>
<evidence type="ECO:0000256" key="1">
    <source>
        <dbReference type="ARBA" id="ARBA00022443"/>
    </source>
</evidence>